<feature type="region of interest" description="Disordered" evidence="1">
    <location>
        <begin position="1"/>
        <end position="28"/>
    </location>
</feature>
<evidence type="ECO:0000313" key="3">
    <source>
        <dbReference type="Proteomes" id="UP001497516"/>
    </source>
</evidence>
<dbReference type="AlphaFoldDB" id="A0AAV2F9T5"/>
<evidence type="ECO:0000256" key="1">
    <source>
        <dbReference type="SAM" id="MobiDB-lite"/>
    </source>
</evidence>
<reference evidence="2 3" key="1">
    <citation type="submission" date="2024-04" db="EMBL/GenBank/DDBJ databases">
        <authorList>
            <person name="Fracassetti M."/>
        </authorList>
    </citation>
    <scope>NUCLEOTIDE SEQUENCE [LARGE SCALE GENOMIC DNA]</scope>
</reference>
<feature type="compositionally biased region" description="Basic and acidic residues" evidence="1">
    <location>
        <begin position="110"/>
        <end position="145"/>
    </location>
</feature>
<feature type="compositionally biased region" description="Basic and acidic residues" evidence="1">
    <location>
        <begin position="13"/>
        <end position="22"/>
    </location>
</feature>
<keyword evidence="3" id="KW-1185">Reference proteome</keyword>
<proteinExistence type="predicted"/>
<feature type="region of interest" description="Disordered" evidence="1">
    <location>
        <begin position="60"/>
        <end position="145"/>
    </location>
</feature>
<organism evidence="2 3">
    <name type="scientific">Linum trigynum</name>
    <dbReference type="NCBI Taxonomy" id="586398"/>
    <lineage>
        <taxon>Eukaryota</taxon>
        <taxon>Viridiplantae</taxon>
        <taxon>Streptophyta</taxon>
        <taxon>Embryophyta</taxon>
        <taxon>Tracheophyta</taxon>
        <taxon>Spermatophyta</taxon>
        <taxon>Magnoliopsida</taxon>
        <taxon>eudicotyledons</taxon>
        <taxon>Gunneridae</taxon>
        <taxon>Pentapetalae</taxon>
        <taxon>rosids</taxon>
        <taxon>fabids</taxon>
        <taxon>Malpighiales</taxon>
        <taxon>Linaceae</taxon>
        <taxon>Linum</taxon>
    </lineage>
</organism>
<evidence type="ECO:0000313" key="2">
    <source>
        <dbReference type="EMBL" id="CAL1394727.1"/>
    </source>
</evidence>
<dbReference type="Proteomes" id="UP001497516">
    <property type="component" value="Chromosome 6"/>
</dbReference>
<gene>
    <name evidence="2" type="ORF">LTRI10_LOCUS35211</name>
</gene>
<feature type="compositionally biased region" description="Basic and acidic residues" evidence="1">
    <location>
        <begin position="61"/>
        <end position="72"/>
    </location>
</feature>
<dbReference type="EMBL" id="OZ034819">
    <property type="protein sequence ID" value="CAL1394727.1"/>
    <property type="molecule type" value="Genomic_DNA"/>
</dbReference>
<protein>
    <submittedName>
        <fullName evidence="2">Uncharacterized protein</fullName>
    </submittedName>
</protein>
<accession>A0AAV2F9T5</accession>
<sequence>MHDDSDGIGDGGLARRRERDLGSDDDCCCALSEISVGGRTRDREQRDRRQQRLLYFALVDLNRRPEKGRPDDGELGTENSGPPDGLATEKGRPDDGELGTENSGPPDGLETEKGRPDDGRRTWDDGRSTRDNGHFVCLREETDEK</sequence>
<name>A0AAV2F9T5_9ROSI</name>